<dbReference type="Gene3D" id="3.90.226.10">
    <property type="entry name" value="2-enoyl-CoA Hydratase, Chain A, domain 1"/>
    <property type="match status" value="1"/>
</dbReference>
<comment type="catalytic activity">
    <reaction evidence="1">
        <text>3-hydroxy-2-methylpropanoyl-CoA + H2O = 3-hydroxy-2-methylpropanoate + CoA + H(+)</text>
        <dbReference type="Rhea" id="RHEA:20888"/>
        <dbReference type="ChEBI" id="CHEBI:11805"/>
        <dbReference type="ChEBI" id="CHEBI:15377"/>
        <dbReference type="ChEBI" id="CHEBI:15378"/>
        <dbReference type="ChEBI" id="CHEBI:57287"/>
        <dbReference type="ChEBI" id="CHEBI:57340"/>
        <dbReference type="EC" id="3.1.2.4"/>
    </reaction>
</comment>
<dbReference type="AlphaFoldDB" id="A0A8J6IRN5"/>
<dbReference type="RefSeq" id="WP_186505075.1">
    <property type="nucleotide sequence ID" value="NZ_JACNEP010000001.1"/>
</dbReference>
<gene>
    <name evidence="5" type="ORF">H8B19_01895</name>
</gene>
<dbReference type="InterPro" id="IPR032259">
    <property type="entry name" value="HIBYL-CoA-H"/>
</dbReference>
<dbReference type="EMBL" id="JACNEP010000001">
    <property type="protein sequence ID" value="MBC3764612.1"/>
    <property type="molecule type" value="Genomic_DNA"/>
</dbReference>
<comment type="caution">
    <text evidence="5">The sequence shown here is derived from an EMBL/GenBank/DDBJ whole genome shotgun (WGS) entry which is preliminary data.</text>
</comment>
<dbReference type="Pfam" id="PF16113">
    <property type="entry name" value="ECH_2"/>
    <property type="match status" value="1"/>
</dbReference>
<reference evidence="5" key="1">
    <citation type="journal article" date="2018" name="Int. J. Syst. Evol. Microbiol.">
        <title>Neptunicella marina gen. nov., sp. nov., isolated from surface seawater.</title>
        <authorList>
            <person name="Liu X."/>
            <person name="Lai Q."/>
            <person name="Du Y."/>
            <person name="Zhang X."/>
            <person name="Liu Z."/>
            <person name="Sun F."/>
            <person name="Shao Z."/>
        </authorList>
    </citation>
    <scope>NUCLEOTIDE SEQUENCE</scope>
    <source>
        <strain evidence="5">S27-2</strain>
    </source>
</reference>
<dbReference type="NCBIfam" id="NF004127">
    <property type="entry name" value="PRK05617.1"/>
    <property type="match status" value="1"/>
</dbReference>
<dbReference type="PANTHER" id="PTHR43176">
    <property type="entry name" value="3-HYDROXYISOBUTYRYL-COA HYDROLASE-RELATED"/>
    <property type="match status" value="1"/>
</dbReference>
<dbReference type="CDD" id="cd06558">
    <property type="entry name" value="crotonase-like"/>
    <property type="match status" value="1"/>
</dbReference>
<evidence type="ECO:0000313" key="6">
    <source>
        <dbReference type="Proteomes" id="UP000601768"/>
    </source>
</evidence>
<evidence type="ECO:0000259" key="4">
    <source>
        <dbReference type="Pfam" id="PF16113"/>
    </source>
</evidence>
<evidence type="ECO:0000256" key="1">
    <source>
        <dbReference type="ARBA" id="ARBA00001709"/>
    </source>
</evidence>
<name>A0A8J6IRN5_9ALTE</name>
<protein>
    <recommendedName>
        <fullName evidence="2">3-hydroxyisobutyryl-CoA hydrolase</fullName>
        <ecNumber evidence="2">3.1.2.4</ecNumber>
    </recommendedName>
</protein>
<dbReference type="SUPFAM" id="SSF52096">
    <property type="entry name" value="ClpP/crotonase"/>
    <property type="match status" value="1"/>
</dbReference>
<dbReference type="GO" id="GO:0006574">
    <property type="term" value="P:L-valine catabolic process"/>
    <property type="evidence" value="ECO:0007669"/>
    <property type="project" value="TreeGrafter"/>
</dbReference>
<evidence type="ECO:0000313" key="5">
    <source>
        <dbReference type="EMBL" id="MBC3764612.1"/>
    </source>
</evidence>
<keyword evidence="3" id="KW-0378">Hydrolase</keyword>
<dbReference type="PANTHER" id="PTHR43176:SF3">
    <property type="entry name" value="3-HYDROXYISOBUTYRYL-COA HYDROLASE, MITOCHONDRIAL"/>
    <property type="match status" value="1"/>
</dbReference>
<keyword evidence="6" id="KW-1185">Reference proteome</keyword>
<dbReference type="InterPro" id="IPR029045">
    <property type="entry name" value="ClpP/crotonase-like_dom_sf"/>
</dbReference>
<dbReference type="InterPro" id="IPR045004">
    <property type="entry name" value="ECH_dom"/>
</dbReference>
<dbReference type="GO" id="GO:0003860">
    <property type="term" value="F:3-hydroxyisobutyryl-CoA hydrolase activity"/>
    <property type="evidence" value="ECO:0007669"/>
    <property type="project" value="UniProtKB-EC"/>
</dbReference>
<organism evidence="5 6">
    <name type="scientific">Neptunicella marina</name>
    <dbReference type="NCBI Taxonomy" id="2125989"/>
    <lineage>
        <taxon>Bacteria</taxon>
        <taxon>Pseudomonadati</taxon>
        <taxon>Pseudomonadota</taxon>
        <taxon>Gammaproteobacteria</taxon>
        <taxon>Alteromonadales</taxon>
        <taxon>Alteromonadaceae</taxon>
        <taxon>Neptunicella</taxon>
    </lineage>
</organism>
<sequence length="375" mass="41117">MTDKVIFEELSAHNGKKIGYARLNKVRSLNALDLDMIQALMPQLLAWQNDSTIAAVLLDGEGDKAFCAGGDVVAMHDAMVKAPKVTPEAVEVFFSEEYRLDYLIHTFHKPFIVWGNGIVMGGGLGLLCGGSHRIVTESSRIAMPEISIGLYPDVGGSWFLNKMAPGVGLFLGLTGASINAMDALHVKLADHFIPHEQKAGFIEQLLTLPFGETVSLNHQKLTDLCQQYHQQHLAQLPAANVKPHEALIQQLTASDNIAQIYQAILNHDCGEDKWLARAQQTLNNGSALTACLVFEQLKRGASKTLAECFRMELIMSCRCASTGEFQEGVRALLIDKDQNPNWQYASVADVPAELVEHCFTSPWTDEAHPLKGIGK</sequence>
<proteinExistence type="predicted"/>
<dbReference type="Proteomes" id="UP000601768">
    <property type="component" value="Unassembled WGS sequence"/>
</dbReference>
<accession>A0A8J6IRN5</accession>
<feature type="domain" description="Enoyl-CoA hydratase/isomerase" evidence="4">
    <location>
        <begin position="19"/>
        <end position="359"/>
    </location>
</feature>
<reference evidence="5" key="2">
    <citation type="submission" date="2020-08" db="EMBL/GenBank/DDBJ databases">
        <authorList>
            <person name="Lai Q."/>
        </authorList>
    </citation>
    <scope>NUCLEOTIDE SEQUENCE</scope>
    <source>
        <strain evidence="5">S27-2</strain>
    </source>
</reference>
<evidence type="ECO:0000256" key="2">
    <source>
        <dbReference type="ARBA" id="ARBA00011915"/>
    </source>
</evidence>
<dbReference type="GO" id="GO:0005829">
    <property type="term" value="C:cytosol"/>
    <property type="evidence" value="ECO:0007669"/>
    <property type="project" value="TreeGrafter"/>
</dbReference>
<dbReference type="EC" id="3.1.2.4" evidence="2"/>
<evidence type="ECO:0000256" key="3">
    <source>
        <dbReference type="ARBA" id="ARBA00022801"/>
    </source>
</evidence>